<evidence type="ECO:0000256" key="3">
    <source>
        <dbReference type="ARBA" id="ARBA00023180"/>
    </source>
</evidence>
<feature type="chain" id="PRO_5025669689" evidence="6">
    <location>
        <begin position="23"/>
        <end position="897"/>
    </location>
</feature>
<organism evidence="8 9">
    <name type="scientific">Amphibalanus amphitrite</name>
    <name type="common">Striped barnacle</name>
    <name type="synonym">Balanus amphitrite</name>
    <dbReference type="NCBI Taxonomy" id="1232801"/>
    <lineage>
        <taxon>Eukaryota</taxon>
        <taxon>Metazoa</taxon>
        <taxon>Ecdysozoa</taxon>
        <taxon>Arthropoda</taxon>
        <taxon>Crustacea</taxon>
        <taxon>Multicrustacea</taxon>
        <taxon>Cirripedia</taxon>
        <taxon>Thoracica</taxon>
        <taxon>Thoracicalcarea</taxon>
        <taxon>Balanomorpha</taxon>
        <taxon>Balanoidea</taxon>
        <taxon>Balanidae</taxon>
        <taxon>Amphibalaninae</taxon>
        <taxon>Amphibalanus</taxon>
    </lineage>
</organism>
<dbReference type="FunFam" id="2.40.10.10:FF:000028">
    <property type="entry name" value="Serine protease easter"/>
    <property type="match status" value="1"/>
</dbReference>
<evidence type="ECO:0000256" key="2">
    <source>
        <dbReference type="ARBA" id="ARBA00023157"/>
    </source>
</evidence>
<proteinExistence type="inferred from homology"/>
<dbReference type="CDD" id="cd00190">
    <property type="entry name" value="Tryp_SPc"/>
    <property type="match status" value="1"/>
</dbReference>
<dbReference type="InterPro" id="IPR018114">
    <property type="entry name" value="TRYPSIN_HIS"/>
</dbReference>
<dbReference type="Gene3D" id="2.40.10.10">
    <property type="entry name" value="Trypsin-like serine proteases"/>
    <property type="match status" value="1"/>
</dbReference>
<feature type="compositionally biased region" description="Pro residues" evidence="5">
    <location>
        <begin position="234"/>
        <end position="254"/>
    </location>
</feature>
<dbReference type="PROSITE" id="PS00134">
    <property type="entry name" value="TRYPSIN_HIS"/>
    <property type="match status" value="1"/>
</dbReference>
<dbReference type="SUPFAM" id="SSF50494">
    <property type="entry name" value="Trypsin-like serine proteases"/>
    <property type="match status" value="1"/>
</dbReference>
<evidence type="ECO:0000313" key="8">
    <source>
        <dbReference type="EMBL" id="KAF0312328.1"/>
    </source>
</evidence>
<dbReference type="PROSITE" id="PS50240">
    <property type="entry name" value="TRYPSIN_DOM"/>
    <property type="match status" value="1"/>
</dbReference>
<evidence type="ECO:0000259" key="7">
    <source>
        <dbReference type="PROSITE" id="PS50240"/>
    </source>
</evidence>
<dbReference type="Proteomes" id="UP000440578">
    <property type="component" value="Unassembled WGS sequence"/>
</dbReference>
<dbReference type="Pfam" id="PF00089">
    <property type="entry name" value="Trypsin"/>
    <property type="match status" value="1"/>
</dbReference>
<evidence type="ECO:0000256" key="4">
    <source>
        <dbReference type="ARBA" id="ARBA00024195"/>
    </source>
</evidence>
<evidence type="ECO:0000256" key="5">
    <source>
        <dbReference type="SAM" id="MobiDB-lite"/>
    </source>
</evidence>
<dbReference type="PANTHER" id="PTHR24258:SF143">
    <property type="match status" value="1"/>
</dbReference>
<evidence type="ECO:0000256" key="6">
    <source>
        <dbReference type="SAM" id="SignalP"/>
    </source>
</evidence>
<keyword evidence="9" id="KW-1185">Reference proteome</keyword>
<sequence length="897" mass="96804">MKLRSLGLVAALLLLGNDSASAEWVWGSRSSKSLKNTTDVPVTAASTVEAASPLEEQVVDGIIGAEDTFVAFTEKPDTLPVATLVQGTSGDFVADPVVEGSARQAKVIAEETYDEIYSDPEVQAALEAGNETQARTFIRDKLCFLGLVDCEEDIPPPPPPHRPFLPPRPPPPGAVQLVQPVRLQAHGPPVQAIPLGPAPPPVLPPPHPHGGGYPGPIKSHYQPPKPSYGVPKPSYSPPKPSYGPPKPAYHPPPSNGYGPPKGAYPAPVNSHYSPPKHHDSYSSHGGGHGGHHDGHHGGHDSHVSHGGHDTHIVKDPHDPHTTHIHHGNKHDNHDSHKIVVADPITPAPVQTHIHTHHHTHIEQGRPGKSIDIALPAGAGALPIYPPTYTPLDVNRGPQAPAGAFNTPGGTFVNSNLGNTGFNKIANTRPTPNLGNSGQFGPRPVPPARQSVNVPAISSNLGSQFYNEYCVCVPRYACDALDIITARAGRGTGDLSAITPRRANSSIDAGSARVAKSLQPEDILDQVKEVISEERQSSAAADKSAARRRRAALPQSKEEKPEAQARQLKDPLTGEVPEGRQLVTDAQGRQLGYQPNFRGCAHTDVCCRNPIPVGPTNRQQPGQCGVGRTDAVNGRIKNYDVREGETVFGEFPWHTAILKKEGADNVYVCAGSLIGNEYILTAAHCVKSYEPYALRVRLGEWDVNHETEFYPHVEKDVSGIYIHPEFYGGNLYNDIALLKLASPVNVQYNLHIGPVCIPPQYADFTNQRCWVSGWGKDAFGQHGNFQNVLKKVAVPVIGNYECEQRLKRTKLGYDFKLHGGFLCAGGEEGKDACKGDGGGPLVCEQAGSFYHGRYRLTTEYLPWIQSITTYRPFTGVQSRARKPAEGIEAEDYIEVVKQ</sequence>
<feature type="region of interest" description="Disordered" evidence="5">
    <location>
        <begin position="188"/>
        <end position="334"/>
    </location>
</feature>
<dbReference type="InterPro" id="IPR001254">
    <property type="entry name" value="Trypsin_dom"/>
</dbReference>
<dbReference type="PANTHER" id="PTHR24258">
    <property type="entry name" value="SERINE PROTEASE-RELATED"/>
    <property type="match status" value="1"/>
</dbReference>
<dbReference type="InterPro" id="IPR001314">
    <property type="entry name" value="Peptidase_S1A"/>
</dbReference>
<dbReference type="AlphaFoldDB" id="A0A6A4XAW0"/>
<name>A0A6A4XAW0_AMPAM</name>
<keyword evidence="2" id="KW-1015">Disulfide bond</keyword>
<dbReference type="GO" id="GO:0006508">
    <property type="term" value="P:proteolysis"/>
    <property type="evidence" value="ECO:0007669"/>
    <property type="project" value="InterPro"/>
</dbReference>
<feature type="compositionally biased region" description="Basic and acidic residues" evidence="5">
    <location>
        <begin position="555"/>
        <end position="568"/>
    </location>
</feature>
<reference evidence="8 9" key="1">
    <citation type="submission" date="2019-07" db="EMBL/GenBank/DDBJ databases">
        <title>Draft genome assembly of a fouling barnacle, Amphibalanus amphitrite (Darwin, 1854): The first reference genome for Thecostraca.</title>
        <authorList>
            <person name="Kim W."/>
        </authorList>
    </citation>
    <scope>NUCLEOTIDE SEQUENCE [LARGE SCALE GENOMIC DNA]</scope>
    <source>
        <strain evidence="8">SNU_AA5</strain>
        <tissue evidence="8">Soma without cirri and trophi</tissue>
    </source>
</reference>
<feature type="compositionally biased region" description="Low complexity" evidence="5">
    <location>
        <begin position="256"/>
        <end position="267"/>
    </location>
</feature>
<comment type="similarity">
    <text evidence="4">Belongs to the peptidase S1 family. CLIP subfamily.</text>
</comment>
<comment type="caution">
    <text evidence="8">The sequence shown here is derived from an EMBL/GenBank/DDBJ whole genome shotgun (WGS) entry which is preliminary data.</text>
</comment>
<accession>A0A6A4XAW0</accession>
<feature type="region of interest" description="Disordered" evidence="5">
    <location>
        <begin position="154"/>
        <end position="175"/>
    </location>
</feature>
<gene>
    <name evidence="8" type="primary">PPAF2_11</name>
    <name evidence="8" type="ORF">FJT64_016929</name>
</gene>
<dbReference type="OrthoDB" id="5949700at2759"/>
<feature type="compositionally biased region" description="Pro residues" evidence="5">
    <location>
        <begin position="155"/>
        <end position="173"/>
    </location>
</feature>
<evidence type="ECO:0000256" key="1">
    <source>
        <dbReference type="ARBA" id="ARBA00022729"/>
    </source>
</evidence>
<dbReference type="SMART" id="SM00020">
    <property type="entry name" value="Tryp_SPc"/>
    <property type="match status" value="1"/>
</dbReference>
<feature type="compositionally biased region" description="Pro residues" evidence="5">
    <location>
        <begin position="196"/>
        <end position="208"/>
    </location>
</feature>
<dbReference type="EMBL" id="VIIS01000178">
    <property type="protein sequence ID" value="KAF0312328.1"/>
    <property type="molecule type" value="Genomic_DNA"/>
</dbReference>
<protein>
    <submittedName>
        <fullName evidence="8">Phenoloxidase-activating factor 2</fullName>
    </submittedName>
</protein>
<dbReference type="InterPro" id="IPR043504">
    <property type="entry name" value="Peptidase_S1_PA_chymotrypsin"/>
</dbReference>
<keyword evidence="3" id="KW-0325">Glycoprotein</keyword>
<evidence type="ECO:0000313" key="9">
    <source>
        <dbReference type="Proteomes" id="UP000440578"/>
    </source>
</evidence>
<dbReference type="PRINTS" id="PR00722">
    <property type="entry name" value="CHYMOTRYPSIN"/>
</dbReference>
<feature type="signal peptide" evidence="6">
    <location>
        <begin position="1"/>
        <end position="22"/>
    </location>
</feature>
<feature type="domain" description="Peptidase S1" evidence="7">
    <location>
        <begin position="630"/>
        <end position="897"/>
    </location>
</feature>
<dbReference type="InterPro" id="IPR009003">
    <property type="entry name" value="Peptidase_S1_PA"/>
</dbReference>
<feature type="compositionally biased region" description="Basic and acidic residues" evidence="5">
    <location>
        <begin position="290"/>
        <end position="321"/>
    </location>
</feature>
<dbReference type="GO" id="GO:0004252">
    <property type="term" value="F:serine-type endopeptidase activity"/>
    <property type="evidence" value="ECO:0007669"/>
    <property type="project" value="InterPro"/>
</dbReference>
<feature type="region of interest" description="Disordered" evidence="5">
    <location>
        <begin position="531"/>
        <end position="573"/>
    </location>
</feature>
<keyword evidence="1 6" id="KW-0732">Signal</keyword>